<evidence type="ECO:0000256" key="5">
    <source>
        <dbReference type="SAM" id="MobiDB-lite"/>
    </source>
</evidence>
<name>A0A0F7UQ96_TOXGV</name>
<gene>
    <name evidence="7" type="ORF">BN1205_056050</name>
</gene>
<feature type="compositionally biased region" description="Basic and acidic residues" evidence="5">
    <location>
        <begin position="1161"/>
        <end position="1175"/>
    </location>
</feature>
<reference evidence="7" key="1">
    <citation type="journal article" date="2015" name="PLoS ONE">
        <title>Comprehensive Evaluation of Toxoplasma gondii VEG and Neospora caninum LIV Genomes with Tachyzoite Stage Transcriptome and Proteome Defines Novel Transcript Features.</title>
        <authorList>
            <person name="Ramaprasad A."/>
            <person name="Mourier T."/>
            <person name="Naeem R."/>
            <person name="Malas T.B."/>
            <person name="Moussa E."/>
            <person name="Panigrahi A."/>
            <person name="Vermont S.J."/>
            <person name="Otto T.D."/>
            <person name="Wastling J."/>
            <person name="Pain A."/>
        </authorList>
    </citation>
    <scope>NUCLEOTIDE SEQUENCE</scope>
    <source>
        <strain evidence="7">VEG</strain>
    </source>
</reference>
<feature type="transmembrane region" description="Helical" evidence="6">
    <location>
        <begin position="402"/>
        <end position="420"/>
    </location>
</feature>
<feature type="transmembrane region" description="Helical" evidence="6">
    <location>
        <begin position="1002"/>
        <end position="1024"/>
    </location>
</feature>
<feature type="transmembrane region" description="Helical" evidence="6">
    <location>
        <begin position="813"/>
        <end position="834"/>
    </location>
</feature>
<protein>
    <submittedName>
        <fullName evidence="7">MBOAT domain-containing protein</fullName>
    </submittedName>
</protein>
<feature type="transmembrane region" description="Helical" evidence="6">
    <location>
        <begin position="165"/>
        <end position="187"/>
    </location>
</feature>
<feature type="compositionally biased region" description="Basic and acidic residues" evidence="5">
    <location>
        <begin position="1051"/>
        <end position="1072"/>
    </location>
</feature>
<evidence type="ECO:0000256" key="2">
    <source>
        <dbReference type="ARBA" id="ARBA00022692"/>
    </source>
</evidence>
<accession>A0A0F7UQ96</accession>
<feature type="transmembrane region" description="Helical" evidence="6">
    <location>
        <begin position="1261"/>
        <end position="1282"/>
    </location>
</feature>
<feature type="transmembrane region" description="Helical" evidence="6">
    <location>
        <begin position="1218"/>
        <end position="1241"/>
    </location>
</feature>
<feature type="compositionally biased region" description="Basic residues" evidence="5">
    <location>
        <begin position="1113"/>
        <end position="1125"/>
    </location>
</feature>
<dbReference type="InterPro" id="IPR004299">
    <property type="entry name" value="MBOAT_fam"/>
</dbReference>
<keyword evidence="4 6" id="KW-0472">Membrane</keyword>
<proteinExistence type="predicted"/>
<keyword evidence="3 6" id="KW-1133">Transmembrane helix</keyword>
<dbReference type="GO" id="GO:0016020">
    <property type="term" value="C:membrane"/>
    <property type="evidence" value="ECO:0007669"/>
    <property type="project" value="UniProtKB-SubCell"/>
</dbReference>
<feature type="region of interest" description="Disordered" evidence="5">
    <location>
        <begin position="712"/>
        <end position="785"/>
    </location>
</feature>
<feature type="transmembrane region" description="Helical" evidence="6">
    <location>
        <begin position="341"/>
        <end position="360"/>
    </location>
</feature>
<dbReference type="GO" id="GO:0005783">
    <property type="term" value="C:endoplasmic reticulum"/>
    <property type="evidence" value="ECO:0007669"/>
    <property type="project" value="TreeGrafter"/>
</dbReference>
<dbReference type="Pfam" id="PF03062">
    <property type="entry name" value="MBOAT"/>
    <property type="match status" value="1"/>
</dbReference>
<feature type="transmembrane region" description="Helical" evidence="6">
    <location>
        <begin position="228"/>
        <end position="246"/>
    </location>
</feature>
<feature type="region of interest" description="Disordered" evidence="5">
    <location>
        <begin position="483"/>
        <end position="531"/>
    </location>
</feature>
<dbReference type="PANTHER" id="PTHR13285">
    <property type="entry name" value="ACYLTRANSFERASE"/>
    <property type="match status" value="1"/>
</dbReference>
<evidence type="ECO:0000256" key="3">
    <source>
        <dbReference type="ARBA" id="ARBA00022989"/>
    </source>
</evidence>
<dbReference type="PANTHER" id="PTHR13285:SF18">
    <property type="entry name" value="PROTEIN-CYSTEINE N-PALMITOYLTRANSFERASE RASP"/>
    <property type="match status" value="1"/>
</dbReference>
<dbReference type="GO" id="GO:0016746">
    <property type="term" value="F:acyltransferase activity"/>
    <property type="evidence" value="ECO:0007669"/>
    <property type="project" value="TreeGrafter"/>
</dbReference>
<evidence type="ECO:0000256" key="6">
    <source>
        <dbReference type="SAM" id="Phobius"/>
    </source>
</evidence>
<evidence type="ECO:0000256" key="4">
    <source>
        <dbReference type="ARBA" id="ARBA00023136"/>
    </source>
</evidence>
<sequence length="1292" mass="144228">MARKVVVETSAPPGCDAMPRVDARSEKALLAPACTYTWRNCFSRTLRLTFPCLNAPSSMKAPTAEKTCFSSSGAPRASSLRCGRCTNCRIFSWSHLEATLWLFGHVVSIGTLYYWCVVPFFEEKQLYVYGQSLVFPGTREDLFSARLAEPFFALLHPLHLLLRELYSLLTVPFQCIAAVLPFSLFVYPPEAPLKLRPVFDSSVRTSESGRAPYLLDNSDVQFRELRNAFPSLVALMCFHGLISFLLRKFAFRYFCRSFLKLRRGERPGFFFRVCTGSVASSRNSGSCDPWSLSCATGLEDLLHPKSSSVARKAWIATQHVHVVFELSLGLCLATYLHSVHVIILILYALLNYTFTLLLPAHEAASSLSTRGSSPSNGAQDTVSGSTGKTGLRRRIDAYRCPLVIALTVTLHLGMLVVHGLTPHFSLVYIHPGLLPVETFCFAFLRPRYSLHDCMRMIALKMLAFNLDKVWAFQLRKKSRETLSELGASPDSEGAVHAERRPTNTAVEEEMTTASSPSTRAKDKAASHSSVCASDGHEMRNSRMICSQVEREVLHPKLCPNPFEDERFFPRDSLSVPTSTYASVLRYLAYTFYAPTYLAGPHFAYNSWNRQTAFPWWVLLGHNEHIAPSTASREREPTAVPLRTRNARGMEETEECRAGESPRAACEQEDLAELTQVPSGGAALLRECAARALGLPRSDLFCRCPTFAFTRPVGDAGREASSGDETDLELRHRSRRLRASRVSSKEGGEESHKEDARDELSVPVSGVAARRGRSHAGRGETHDPGDSTPFGLHASPFLLDMPCAVYLKLFLKHVFPYFLGWLLVLLVLEVHMRYLPVNALVTQLRNIPLWNTMQIRQLFTMSATVLCFMWLKFVCLWRFFRLWSMVAGAVPPENMVRFLYNNYSTEQFWRGWHRSFNLYLIRYMYVPMIKMFDLAVATLRSSQSAKAAASVSSTERQEPQEEATPLLVEQKVVPAWQKLLSRSIATFLIFLYVAMWHDFNANVFYWGLGCACGLVPEAIIRYWAFGSPAAKRIARGEDASSAAAGKEEDPESLARGRRGEGQDANRRGGKGADEAYIAAARSDVREATGNSIAVSRGPSEDVCPDEGLDGMDRQKRRASPSHRRQHRDSENEGGVKNASKNKRRQQRSHEHDDASDSLMPADRSRGQCDEEDVQRKGTREARKTFGFCTLFSPLCRAPKSCTNCLDSGGDVRGRKSFKVICGLAGTVNVLLLGTCNLVGYSYGAEGLALILNRLADEGLFVVLRATFEMFVIFAIAVQGMLVIRAIEGGRRNC</sequence>
<keyword evidence="2 6" id="KW-0812">Transmembrane</keyword>
<feature type="transmembrane region" description="Helical" evidence="6">
    <location>
        <begin position="100"/>
        <end position="121"/>
    </location>
</feature>
<feature type="region of interest" description="Disordered" evidence="5">
    <location>
        <begin position="1087"/>
        <end position="1175"/>
    </location>
</feature>
<organism evidence="7">
    <name type="scientific">Toxoplasma gondii (strain ATCC 50861 / VEG)</name>
    <dbReference type="NCBI Taxonomy" id="432359"/>
    <lineage>
        <taxon>Eukaryota</taxon>
        <taxon>Sar</taxon>
        <taxon>Alveolata</taxon>
        <taxon>Apicomplexa</taxon>
        <taxon>Conoidasida</taxon>
        <taxon>Coccidia</taxon>
        <taxon>Eucoccidiorida</taxon>
        <taxon>Eimeriorina</taxon>
        <taxon>Sarcocystidae</taxon>
        <taxon>Toxoplasma</taxon>
    </lineage>
</organism>
<feature type="region of interest" description="Disordered" evidence="5">
    <location>
        <begin position="369"/>
        <end position="388"/>
    </location>
</feature>
<feature type="transmembrane region" description="Helical" evidence="6">
    <location>
        <begin position="854"/>
        <end position="874"/>
    </location>
</feature>
<dbReference type="EMBL" id="LN714492">
    <property type="protein sequence ID" value="CEL72149.1"/>
    <property type="molecule type" value="Genomic_DNA"/>
</dbReference>
<feature type="transmembrane region" description="Helical" evidence="6">
    <location>
        <begin position="978"/>
        <end position="996"/>
    </location>
</feature>
<comment type="subcellular location">
    <subcellularLocation>
        <location evidence="1">Membrane</location>
        <topology evidence="1">Multi-pass membrane protein</topology>
    </subcellularLocation>
</comment>
<evidence type="ECO:0000256" key="1">
    <source>
        <dbReference type="ARBA" id="ARBA00004141"/>
    </source>
</evidence>
<feature type="compositionally biased region" description="Basic and acidic residues" evidence="5">
    <location>
        <begin position="742"/>
        <end position="759"/>
    </location>
</feature>
<dbReference type="InterPro" id="IPR051085">
    <property type="entry name" value="MB_O-acyltransferase"/>
</dbReference>
<evidence type="ECO:0000313" key="7">
    <source>
        <dbReference type="EMBL" id="CEL72149.1"/>
    </source>
</evidence>
<feature type="region of interest" description="Disordered" evidence="5">
    <location>
        <begin position="1036"/>
        <end position="1072"/>
    </location>
</feature>